<gene>
    <name evidence="1" type="ORF">BDY19DRAFT_888180</name>
</gene>
<evidence type="ECO:0000313" key="2">
    <source>
        <dbReference type="Proteomes" id="UP001055072"/>
    </source>
</evidence>
<evidence type="ECO:0000313" key="1">
    <source>
        <dbReference type="EMBL" id="KAI0090150.1"/>
    </source>
</evidence>
<reference evidence="1" key="1">
    <citation type="journal article" date="2021" name="Environ. Microbiol.">
        <title>Gene family expansions and transcriptome signatures uncover fungal adaptations to wood decay.</title>
        <authorList>
            <person name="Hage H."/>
            <person name="Miyauchi S."/>
            <person name="Viragh M."/>
            <person name="Drula E."/>
            <person name="Min B."/>
            <person name="Chaduli D."/>
            <person name="Navarro D."/>
            <person name="Favel A."/>
            <person name="Norest M."/>
            <person name="Lesage-Meessen L."/>
            <person name="Balint B."/>
            <person name="Merenyi Z."/>
            <person name="de Eugenio L."/>
            <person name="Morin E."/>
            <person name="Martinez A.T."/>
            <person name="Baldrian P."/>
            <person name="Stursova M."/>
            <person name="Martinez M.J."/>
            <person name="Novotny C."/>
            <person name="Magnuson J.K."/>
            <person name="Spatafora J.W."/>
            <person name="Maurice S."/>
            <person name="Pangilinan J."/>
            <person name="Andreopoulos W."/>
            <person name="LaButti K."/>
            <person name="Hundley H."/>
            <person name="Na H."/>
            <person name="Kuo A."/>
            <person name="Barry K."/>
            <person name="Lipzen A."/>
            <person name="Henrissat B."/>
            <person name="Riley R."/>
            <person name="Ahrendt S."/>
            <person name="Nagy L.G."/>
            <person name="Grigoriev I.V."/>
            <person name="Martin F."/>
            <person name="Rosso M.N."/>
        </authorList>
    </citation>
    <scope>NUCLEOTIDE SEQUENCE</scope>
    <source>
        <strain evidence="1">CBS 384.51</strain>
    </source>
</reference>
<dbReference type="Proteomes" id="UP001055072">
    <property type="component" value="Unassembled WGS sequence"/>
</dbReference>
<proteinExistence type="predicted"/>
<dbReference type="EMBL" id="MU274908">
    <property type="protein sequence ID" value="KAI0090150.1"/>
    <property type="molecule type" value="Genomic_DNA"/>
</dbReference>
<accession>A0ACB8U7A6</accession>
<keyword evidence="2" id="KW-1185">Reference proteome</keyword>
<organism evidence="1 2">
    <name type="scientific">Irpex rosettiformis</name>
    <dbReference type="NCBI Taxonomy" id="378272"/>
    <lineage>
        <taxon>Eukaryota</taxon>
        <taxon>Fungi</taxon>
        <taxon>Dikarya</taxon>
        <taxon>Basidiomycota</taxon>
        <taxon>Agaricomycotina</taxon>
        <taxon>Agaricomycetes</taxon>
        <taxon>Polyporales</taxon>
        <taxon>Irpicaceae</taxon>
        <taxon>Irpex</taxon>
    </lineage>
</organism>
<comment type="caution">
    <text evidence="1">The sequence shown here is derived from an EMBL/GenBank/DDBJ whole genome shotgun (WGS) entry which is preliminary data.</text>
</comment>
<name>A0ACB8U7A6_9APHY</name>
<sequence>MATAFFRTFFSLPHIEPSPKRIRVLFGGKYIVDTTAARLVWTQKYYPYYYFPAEDLPKEYIHPAGAANEGELQRYDLVVGSRKAEAAVSHHLVGDLAGLINIEFSAVDAWFEEDEQIYQHPKDPYKRIEVLQSSRHIRIELNGVVIAETRRPRLLFETSLRTRTYIPMTDCRLDLFAPSALTTTCPYKGIANYYSVRLPDGSILENSVWYYRTPLAECIEIKGLLAFYDEKLDVFVDDVLQPR</sequence>
<protein>
    <submittedName>
        <fullName evidence="1">Uncharacterized protein</fullName>
    </submittedName>
</protein>